<dbReference type="PANTHER" id="PTHR32268:SF11">
    <property type="entry name" value="HOMOSERINE O-ACETYLTRANSFERASE"/>
    <property type="match status" value="1"/>
</dbReference>
<feature type="active site" description="Nucleophile" evidence="2 3">
    <location>
        <position position="142"/>
    </location>
</feature>
<evidence type="ECO:0000313" key="5">
    <source>
        <dbReference type="EMBL" id="AXC15007.1"/>
    </source>
</evidence>
<comment type="pathway">
    <text evidence="2">Amino-acid biosynthesis; L-methionine biosynthesis via de novo pathway; O-acetyl-L-homoserine from L-homoserine: step 1/1.</text>
</comment>
<gene>
    <name evidence="2" type="primary">metXA</name>
    <name evidence="5" type="ORF">ACPOL_5761</name>
</gene>
<keyword evidence="1 2" id="KW-0808">Transferase</keyword>
<dbReference type="RefSeq" id="WP_114211075.1">
    <property type="nucleotide sequence ID" value="NZ_CP030840.1"/>
</dbReference>
<comment type="catalytic activity">
    <reaction evidence="2">
        <text>L-homoserine + acetyl-CoA = O-acetyl-L-homoserine + CoA</text>
        <dbReference type="Rhea" id="RHEA:13701"/>
        <dbReference type="ChEBI" id="CHEBI:57287"/>
        <dbReference type="ChEBI" id="CHEBI:57288"/>
        <dbReference type="ChEBI" id="CHEBI:57476"/>
        <dbReference type="ChEBI" id="CHEBI:57716"/>
        <dbReference type="EC" id="2.3.1.31"/>
    </reaction>
</comment>
<dbReference type="HAMAP" id="MF_00296">
    <property type="entry name" value="MetX_acyltransf"/>
    <property type="match status" value="1"/>
</dbReference>
<dbReference type="SUPFAM" id="SSF53474">
    <property type="entry name" value="alpha/beta-Hydrolases"/>
    <property type="match status" value="1"/>
</dbReference>
<comment type="subunit">
    <text evidence="2">Homodimer.</text>
</comment>
<dbReference type="Proteomes" id="UP000253606">
    <property type="component" value="Chromosome"/>
</dbReference>
<dbReference type="Gene3D" id="3.40.50.1820">
    <property type="entry name" value="alpha/beta hydrolase"/>
    <property type="match status" value="1"/>
</dbReference>
<dbReference type="PIRSF" id="PIRSF000443">
    <property type="entry name" value="Homoser_Ac_trans"/>
    <property type="match status" value="1"/>
</dbReference>
<dbReference type="KEGG" id="abas:ACPOL_5761"/>
<keyword evidence="2" id="KW-0486">Methionine biosynthesis</keyword>
<feature type="binding site" evidence="2">
    <location>
        <position position="339"/>
    </location>
    <ligand>
        <name>substrate</name>
    </ligand>
</feature>
<accession>A0A2Z5G861</accession>
<dbReference type="UniPathway" id="UPA00051">
    <property type="reaction ID" value="UER00074"/>
</dbReference>
<dbReference type="NCBIfam" id="TIGR01392">
    <property type="entry name" value="homoserO_Ac_trn"/>
    <property type="match status" value="1"/>
</dbReference>
<dbReference type="OrthoDB" id="9800754at2"/>
<proteinExistence type="inferred from homology"/>
<sequence length="359" mass="38838">MRTAPQPAIEGDFALPDVFPLESGGTLRGARLRYAIYGKINAAADNVVLVCHALSGSALVAEWWPAIFSLPGVIDPDHDAVLGVNILGSCYGSTGPASIDPATGRPYGNRFPLVEIRDIVRSQALLLDFLGIARLKSAVGASIGGMQVLEWAIQFPSRVARATAIAVAPLNAMGLGLNHLQRQAIMLDPEWRDGNYAPDRQPQRGLALARALAVCSYKSEALFEERFGRKPDRSGEDPWTGNGRFDVAGYLDHQGEKFYSRFDANSYLAITRMMDLFDPARGFVSALQAWQRVEAAVTLVGISSDWLFPPGDVVALSEAMRAAGARCSYRELVSDHGHDAFLAEPELLIEVLRGGEKTG</sequence>
<comment type="subcellular location">
    <subcellularLocation>
        <location evidence="2">Cytoplasm</location>
    </subcellularLocation>
</comment>
<dbReference type="PANTHER" id="PTHR32268">
    <property type="entry name" value="HOMOSERINE O-ACETYLTRANSFERASE"/>
    <property type="match status" value="1"/>
</dbReference>
<dbReference type="EC" id="2.3.1.31" evidence="2"/>
<comment type="function">
    <text evidence="2">Transfers an acetyl group from acetyl-CoA to L-homoserine, forming acetyl-L-homoserine.</text>
</comment>
<feature type="binding site" evidence="2">
    <location>
        <position position="210"/>
    </location>
    <ligand>
        <name>substrate</name>
    </ligand>
</feature>
<feature type="active site" evidence="2 3">
    <location>
        <position position="305"/>
    </location>
</feature>
<evidence type="ECO:0000313" key="6">
    <source>
        <dbReference type="Proteomes" id="UP000253606"/>
    </source>
</evidence>
<dbReference type="Gene3D" id="1.10.1740.110">
    <property type="match status" value="1"/>
</dbReference>
<protein>
    <recommendedName>
        <fullName evidence="2">Homoserine O-acetyltransferase</fullName>
        <shortName evidence="2">HAT</shortName>
        <ecNumber evidence="2">2.3.1.31</ecNumber>
    </recommendedName>
    <alternativeName>
        <fullName evidence="2">Homoserine transacetylase</fullName>
        <shortName evidence="2">HTA</shortName>
    </alternativeName>
</protein>
<dbReference type="GO" id="GO:0005737">
    <property type="term" value="C:cytoplasm"/>
    <property type="evidence" value="ECO:0007669"/>
    <property type="project" value="UniProtKB-SubCell"/>
</dbReference>
<comment type="similarity">
    <text evidence="2">Belongs to the AB hydrolase superfamily. MetX family.</text>
</comment>
<evidence type="ECO:0000256" key="3">
    <source>
        <dbReference type="PIRSR" id="PIRSR000443-1"/>
    </source>
</evidence>
<keyword evidence="6" id="KW-1185">Reference proteome</keyword>
<dbReference type="InterPro" id="IPR000073">
    <property type="entry name" value="AB_hydrolase_1"/>
</dbReference>
<keyword evidence="2" id="KW-0028">Amino-acid biosynthesis</keyword>
<dbReference type="InterPro" id="IPR029058">
    <property type="entry name" value="AB_hydrolase_fold"/>
</dbReference>
<keyword evidence="2" id="KW-0963">Cytoplasm</keyword>
<evidence type="ECO:0000259" key="4">
    <source>
        <dbReference type="Pfam" id="PF00561"/>
    </source>
</evidence>
<dbReference type="AlphaFoldDB" id="A0A2Z5G861"/>
<dbReference type="EMBL" id="CP030840">
    <property type="protein sequence ID" value="AXC15007.1"/>
    <property type="molecule type" value="Genomic_DNA"/>
</dbReference>
<dbReference type="GO" id="GO:0004414">
    <property type="term" value="F:homoserine O-acetyltransferase activity"/>
    <property type="evidence" value="ECO:0007669"/>
    <property type="project" value="UniProtKB-UniRule"/>
</dbReference>
<comment type="caution">
    <text evidence="2">Lacks conserved residue(s) required for the propagation of feature annotation.</text>
</comment>
<dbReference type="NCBIfam" id="NF001209">
    <property type="entry name" value="PRK00175.1"/>
    <property type="match status" value="1"/>
</dbReference>
<dbReference type="GO" id="GO:0009092">
    <property type="term" value="P:homoserine metabolic process"/>
    <property type="evidence" value="ECO:0007669"/>
    <property type="project" value="TreeGrafter"/>
</dbReference>
<dbReference type="InterPro" id="IPR008220">
    <property type="entry name" value="HAT_MetX-like"/>
</dbReference>
<feature type="active site" evidence="2 3">
    <location>
        <position position="338"/>
    </location>
</feature>
<feature type="domain" description="AB hydrolase-1" evidence="4">
    <location>
        <begin position="46"/>
        <end position="344"/>
    </location>
</feature>
<evidence type="ECO:0000256" key="1">
    <source>
        <dbReference type="ARBA" id="ARBA00022679"/>
    </source>
</evidence>
<dbReference type="Pfam" id="PF00561">
    <property type="entry name" value="Abhydrolase_1"/>
    <property type="match status" value="1"/>
</dbReference>
<name>A0A2Z5G861_9BACT</name>
<dbReference type="GO" id="GO:0009086">
    <property type="term" value="P:methionine biosynthetic process"/>
    <property type="evidence" value="ECO:0007669"/>
    <property type="project" value="UniProtKB-UniRule"/>
</dbReference>
<reference evidence="5 6" key="1">
    <citation type="journal article" date="2018" name="Front. Microbiol.">
        <title>Hydrolytic Capabilities as a Key to Environmental Success: Chitinolytic and Cellulolytic Acidobacteria From Acidic Sub-arctic Soils and Boreal Peatlands.</title>
        <authorList>
            <person name="Belova S.E."/>
            <person name="Ravin N.V."/>
            <person name="Pankratov T.A."/>
            <person name="Rakitin A.L."/>
            <person name="Ivanova A.A."/>
            <person name="Beletsky A.V."/>
            <person name="Mardanov A.V."/>
            <person name="Sinninghe Damste J.S."/>
            <person name="Dedysh S.N."/>
        </authorList>
    </citation>
    <scope>NUCLEOTIDE SEQUENCE [LARGE SCALE GENOMIC DNA]</scope>
    <source>
        <strain evidence="5 6">SBC82</strain>
    </source>
</reference>
<evidence type="ECO:0000256" key="2">
    <source>
        <dbReference type="HAMAP-Rule" id="MF_00296"/>
    </source>
</evidence>
<organism evidence="5 6">
    <name type="scientific">Acidisarcina polymorpha</name>
    <dbReference type="NCBI Taxonomy" id="2211140"/>
    <lineage>
        <taxon>Bacteria</taxon>
        <taxon>Pseudomonadati</taxon>
        <taxon>Acidobacteriota</taxon>
        <taxon>Terriglobia</taxon>
        <taxon>Terriglobales</taxon>
        <taxon>Acidobacteriaceae</taxon>
        <taxon>Acidisarcina</taxon>
    </lineage>
</organism>
<keyword evidence="2" id="KW-0012">Acyltransferase</keyword>